<dbReference type="Proteomes" id="UP001256827">
    <property type="component" value="Chromosome"/>
</dbReference>
<keyword evidence="2" id="KW-1185">Reference proteome</keyword>
<organism evidence="1 2">
    <name type="scientific">Brevibacillus brevis</name>
    <name type="common">Bacillus brevis</name>
    <dbReference type="NCBI Taxonomy" id="1393"/>
    <lineage>
        <taxon>Bacteria</taxon>
        <taxon>Bacillati</taxon>
        <taxon>Bacillota</taxon>
        <taxon>Bacilli</taxon>
        <taxon>Bacillales</taxon>
        <taxon>Paenibacillaceae</taxon>
        <taxon>Brevibacillus</taxon>
    </lineage>
</organism>
<accession>A0ABY9T7I9</accession>
<reference evidence="1 2" key="1">
    <citation type="submission" date="2023-09" db="EMBL/GenBank/DDBJ databases">
        <title>Complete Genome and Methylome dissection of Bacillus brevis NEB573 original source of BbsI restriction endonuclease.</title>
        <authorList>
            <person name="Fomenkov A."/>
            <person name="Roberts R.D."/>
        </authorList>
    </citation>
    <scope>NUCLEOTIDE SEQUENCE [LARGE SCALE GENOMIC DNA]</scope>
    <source>
        <strain evidence="1 2">NEB573</strain>
    </source>
</reference>
<proteinExistence type="predicted"/>
<evidence type="ECO:0000313" key="2">
    <source>
        <dbReference type="Proteomes" id="UP001256827"/>
    </source>
</evidence>
<gene>
    <name evidence="1" type="ORF">RGB73_05940</name>
</gene>
<dbReference type="RefSeq" id="WP_310770037.1">
    <property type="nucleotide sequence ID" value="NZ_CP134050.1"/>
</dbReference>
<evidence type="ECO:0000313" key="1">
    <source>
        <dbReference type="EMBL" id="WNC15873.1"/>
    </source>
</evidence>
<sequence length="50" mass="5909">MVFHFLFFTIKIERKHASAAERIAAFERSRYLEQRAEAHAFEAAQLISRI</sequence>
<protein>
    <submittedName>
        <fullName evidence="1">Uncharacterized protein</fullName>
    </submittedName>
</protein>
<dbReference type="EMBL" id="CP134050">
    <property type="protein sequence ID" value="WNC15873.1"/>
    <property type="molecule type" value="Genomic_DNA"/>
</dbReference>
<name>A0ABY9T7I9_BREBE</name>